<dbReference type="EMBL" id="QJKJ01008223">
    <property type="protein sequence ID" value="RDX80440.1"/>
    <property type="molecule type" value="Genomic_DNA"/>
</dbReference>
<dbReference type="InterPro" id="IPR043128">
    <property type="entry name" value="Rev_trsase/Diguanyl_cyclase"/>
</dbReference>
<dbReference type="InterPro" id="IPR000477">
    <property type="entry name" value="RT_dom"/>
</dbReference>
<dbReference type="PROSITE" id="PS50088">
    <property type="entry name" value="ANK_REPEAT"/>
    <property type="match status" value="1"/>
</dbReference>
<reference evidence="5" key="1">
    <citation type="submission" date="2018-05" db="EMBL/GenBank/DDBJ databases">
        <title>Draft genome of Mucuna pruriens seed.</title>
        <authorList>
            <person name="Nnadi N.E."/>
            <person name="Vos R."/>
            <person name="Hasami M.H."/>
            <person name="Devisetty U.K."/>
            <person name="Aguiy J.C."/>
        </authorList>
    </citation>
    <scope>NUCLEOTIDE SEQUENCE [LARGE SCALE GENOMIC DNA]</scope>
    <source>
        <strain evidence="5">JCA_2017</strain>
    </source>
</reference>
<feature type="domain" description="Reverse transcriptase" evidence="4">
    <location>
        <begin position="573"/>
        <end position="716"/>
    </location>
</feature>
<keyword evidence="1" id="KW-0040">ANK repeat</keyword>
<dbReference type="FunFam" id="3.30.70.270:FF:000020">
    <property type="entry name" value="Transposon Tf2-6 polyprotein-like Protein"/>
    <property type="match status" value="1"/>
</dbReference>
<evidence type="ECO:0000256" key="3">
    <source>
        <dbReference type="SAM" id="SignalP"/>
    </source>
</evidence>
<comment type="caution">
    <text evidence="5">The sequence shown here is derived from an EMBL/GenBank/DDBJ whole genome shotgun (WGS) entry which is preliminary data.</text>
</comment>
<evidence type="ECO:0000256" key="2">
    <source>
        <dbReference type="SAM" id="MobiDB-lite"/>
    </source>
</evidence>
<dbReference type="AlphaFoldDB" id="A0A371FQG6"/>
<evidence type="ECO:0000313" key="6">
    <source>
        <dbReference type="Proteomes" id="UP000257109"/>
    </source>
</evidence>
<dbReference type="SUPFAM" id="SSF56672">
    <property type="entry name" value="DNA/RNA polymerases"/>
    <property type="match status" value="1"/>
</dbReference>
<dbReference type="InterPro" id="IPR043502">
    <property type="entry name" value="DNA/RNA_pol_sf"/>
</dbReference>
<evidence type="ECO:0000256" key="1">
    <source>
        <dbReference type="PROSITE-ProRule" id="PRU00023"/>
    </source>
</evidence>
<gene>
    <name evidence="5" type="ORF">CR513_39010</name>
</gene>
<feature type="region of interest" description="Disordered" evidence="2">
    <location>
        <begin position="522"/>
        <end position="561"/>
    </location>
</feature>
<proteinExistence type="predicted"/>
<feature type="chain" id="PRO_5016811904" description="Reverse transcriptase domain-containing protein" evidence="3">
    <location>
        <begin position="30"/>
        <end position="861"/>
    </location>
</feature>
<dbReference type="Proteomes" id="UP000257109">
    <property type="component" value="Unassembled WGS sequence"/>
</dbReference>
<dbReference type="PANTHER" id="PTHR32108:SF9">
    <property type="entry name" value="REVERSE TRANSCRIPTASE RNASE H-LIKE DOMAIN-CONTAINING PROTEIN"/>
    <property type="match status" value="1"/>
</dbReference>
<dbReference type="OrthoDB" id="1430331at2759"/>
<keyword evidence="6" id="KW-1185">Reference proteome</keyword>
<evidence type="ECO:0000259" key="4">
    <source>
        <dbReference type="Pfam" id="PF00078"/>
    </source>
</evidence>
<dbReference type="Gene3D" id="3.30.70.270">
    <property type="match status" value="2"/>
</dbReference>
<dbReference type="CDD" id="cd01647">
    <property type="entry name" value="RT_LTR"/>
    <property type="match status" value="1"/>
</dbReference>
<feature type="signal peptide" evidence="3">
    <location>
        <begin position="1"/>
        <end position="29"/>
    </location>
</feature>
<accession>A0A371FQG6</accession>
<name>A0A371FQG6_MUCPR</name>
<evidence type="ECO:0000313" key="5">
    <source>
        <dbReference type="EMBL" id="RDX80440.1"/>
    </source>
</evidence>
<dbReference type="InterPro" id="IPR002110">
    <property type="entry name" value="Ankyrin_rpt"/>
</dbReference>
<keyword evidence="3" id="KW-0732">Signal</keyword>
<protein>
    <recommendedName>
        <fullName evidence="4">Reverse transcriptase domain-containing protein</fullName>
    </recommendedName>
</protein>
<feature type="non-terminal residue" evidence="5">
    <location>
        <position position="1"/>
    </location>
</feature>
<organism evidence="5 6">
    <name type="scientific">Mucuna pruriens</name>
    <name type="common">Velvet bean</name>
    <name type="synonym">Dolichos pruriens</name>
    <dbReference type="NCBI Taxonomy" id="157652"/>
    <lineage>
        <taxon>Eukaryota</taxon>
        <taxon>Viridiplantae</taxon>
        <taxon>Streptophyta</taxon>
        <taxon>Embryophyta</taxon>
        <taxon>Tracheophyta</taxon>
        <taxon>Spermatophyta</taxon>
        <taxon>Magnoliopsida</taxon>
        <taxon>eudicotyledons</taxon>
        <taxon>Gunneridae</taxon>
        <taxon>Pentapetalae</taxon>
        <taxon>rosids</taxon>
        <taxon>fabids</taxon>
        <taxon>Fabales</taxon>
        <taxon>Fabaceae</taxon>
        <taxon>Papilionoideae</taxon>
        <taxon>50 kb inversion clade</taxon>
        <taxon>NPAAA clade</taxon>
        <taxon>indigoferoid/millettioid clade</taxon>
        <taxon>Phaseoleae</taxon>
        <taxon>Mucuna</taxon>
    </lineage>
</organism>
<feature type="repeat" description="ANK" evidence="1">
    <location>
        <begin position="208"/>
        <end position="240"/>
    </location>
</feature>
<dbReference type="PROSITE" id="PS50297">
    <property type="entry name" value="ANK_REP_REGION"/>
    <property type="match status" value="1"/>
</dbReference>
<dbReference type="PANTHER" id="PTHR32108">
    <property type="entry name" value="DNA-DIRECTED RNA POLYMERASE SUBUNIT ALPHA"/>
    <property type="match status" value="1"/>
</dbReference>
<sequence length="861" mass="96751">MMYTKLLPLLLQSNLIAVVPLKLVEPSYSKSYDPNTKCDYHWGGVIGHSTKRCWGLKHKVQGLINGGWLWFQEREPNVNSNPLPTHAGLSINTIGHEYQGQEPSEVTRKETSKGRGEKVHTFSGLTDLVVQLYPRCSNQAKQYEYELLDQMNKTPARISLLSLLINSKGHRKLLLKILNEAHVAQDIIIEKFRGIPSLKKKFRFEGKGYNQPLHIAVKCGNFMIARVLINNGCSLNVLPKTTLNKLYSTSSQLGASSIMVRAFDGSKRQVMGEIMLLMRIRPVVFDITFQVKFIAGQQLINVMGEKELMISTLMPADYLEGDVEALETSFQSLEIASTTSTTIGQGGPKPSRAKIMAARPSKGLGCRLKGITKPVTVRENPGKAGLGYQGVSVEEGPHQKTPETQKRAFERRQYIPRPNNNDRRSASILATMGIDNVTLVCGDTNQSDKPIKGEDAEVEAEDLEGINLGIEMEKKEVWVGKQMPPEFRHFCMVIPGHARPGSQNSGTRATLAPKLYPGLTAAKNDEARSGIENQGRSRKAMEHMVPSRSKIPSMGGKHSANTQERWKGVDVDLNRVSPKDNFPLPHIDVLVDNTAQHAFFSFMDDFFGYNQIQMSPKDREETTFITLWGTFCYKVMSFVLKNAGATYQRAMIALFHDMIHKEIEVYVDDMIAKLRKYKHRLNPTKCTFGVKSKKLLGFVANEKGIEVDSNKVKAIREMSAPRIELEVCEFLGRVNYIVRFIFQLTATCEPIFKLLHKKQKMGWNSECQEAFKKIKMYLEKPPVLDPTVPRKPLILYLTSPWVVSWDNTMPQERKNMSSTTSAKNSQIARRGTSTITDLLHPSLGNEKAKTVHVGPHHVANI</sequence>
<dbReference type="Pfam" id="PF00078">
    <property type="entry name" value="RVT_1"/>
    <property type="match status" value="1"/>
</dbReference>